<accession>A0A1M5US46</accession>
<dbReference type="EMBL" id="LT670818">
    <property type="protein sequence ID" value="SHH65765.1"/>
    <property type="molecule type" value="Genomic_DNA"/>
</dbReference>
<reference evidence="1 2" key="1">
    <citation type="submission" date="2016-11" db="EMBL/GenBank/DDBJ databases">
        <authorList>
            <person name="Jaros S."/>
            <person name="Januszkiewicz K."/>
            <person name="Wedrychowicz H."/>
        </authorList>
    </citation>
    <scope>NUCLEOTIDE SEQUENCE [LARGE SCALE GENOMIC DNA]</scope>
    <source>
        <strain evidence="1 2">GAS242</strain>
    </source>
</reference>
<dbReference type="AlphaFoldDB" id="A0A1M5US46"/>
<evidence type="ECO:0000313" key="2">
    <source>
        <dbReference type="Proteomes" id="UP000190675"/>
    </source>
</evidence>
<proteinExistence type="predicted"/>
<organism evidence="1 2">
    <name type="scientific">Bradyrhizobium erythrophlei</name>
    <dbReference type="NCBI Taxonomy" id="1437360"/>
    <lineage>
        <taxon>Bacteria</taxon>
        <taxon>Pseudomonadati</taxon>
        <taxon>Pseudomonadota</taxon>
        <taxon>Alphaproteobacteria</taxon>
        <taxon>Hyphomicrobiales</taxon>
        <taxon>Nitrobacteraceae</taxon>
        <taxon>Bradyrhizobium</taxon>
    </lineage>
</organism>
<evidence type="ECO:0000313" key="1">
    <source>
        <dbReference type="EMBL" id="SHH65765.1"/>
    </source>
</evidence>
<name>A0A1M5US46_9BRAD</name>
<protein>
    <submittedName>
        <fullName evidence="1">Uncharacterized protein</fullName>
    </submittedName>
</protein>
<sequence length="60" mass="6342">MPPELRIVIVNGATAPKVIGPEPSPAPAARPTRTIDHDAAVAEQTTKERYRPVSTPSGLI</sequence>
<dbReference type="Proteomes" id="UP000190675">
    <property type="component" value="Chromosome I"/>
</dbReference>
<gene>
    <name evidence="1" type="ORF">SAMN05444169_8618</name>
</gene>